<dbReference type="GO" id="GO:0015935">
    <property type="term" value="C:small ribosomal subunit"/>
    <property type="evidence" value="ECO:0007669"/>
    <property type="project" value="InterPro"/>
</dbReference>
<accession>A0A0K1H2H0</accession>
<evidence type="ECO:0000256" key="1">
    <source>
        <dbReference type="ARBA" id="ARBA00007151"/>
    </source>
</evidence>
<keyword evidence="3" id="KW-0694">RNA-binding</keyword>
<dbReference type="AlphaFoldDB" id="A0A0K1H2H0"/>
<dbReference type="CDD" id="cd14871">
    <property type="entry name" value="uS7_Chloroplast"/>
    <property type="match status" value="1"/>
</dbReference>
<evidence type="ECO:0000256" key="5">
    <source>
        <dbReference type="ARBA" id="ARBA00023274"/>
    </source>
</evidence>
<feature type="domain" description="Small ribosomal subunit protein uS7" evidence="6">
    <location>
        <begin position="7"/>
        <end position="151"/>
    </location>
</feature>
<dbReference type="InterPro" id="IPR000235">
    <property type="entry name" value="Ribosomal_uS7"/>
</dbReference>
<dbReference type="GO" id="GO:0003735">
    <property type="term" value="F:structural constituent of ribosome"/>
    <property type="evidence" value="ECO:0007669"/>
    <property type="project" value="InterPro"/>
</dbReference>
<dbReference type="InterPro" id="IPR036823">
    <property type="entry name" value="Ribosomal_uS7_dom_sf"/>
</dbReference>
<evidence type="ECO:0000259" key="6">
    <source>
        <dbReference type="Pfam" id="PF00177"/>
    </source>
</evidence>
<sequence>MLMSCSYRSNKKKKTHDPIFHNESVNMLANRILKHGKKSLAYKIVYLALKKIKQNTKKNALYVLHRAIKKVTPNIITKTRYMGRKTHRIPTEVGSLQGKALAIRWLLKASKQRPDQNMALQLSFELVDAAKGYGESIRKKEETHRMAETNKAFAIYH</sequence>
<keyword evidence="7" id="KW-0934">Plastid</keyword>
<evidence type="ECO:0000256" key="4">
    <source>
        <dbReference type="ARBA" id="ARBA00022980"/>
    </source>
</evidence>
<protein>
    <submittedName>
        <fullName evidence="7">Ribosomal protein S7</fullName>
    </submittedName>
</protein>
<dbReference type="GO" id="GO:0019843">
    <property type="term" value="F:rRNA binding"/>
    <property type="evidence" value="ECO:0007669"/>
    <property type="project" value="UniProtKB-KW"/>
</dbReference>
<dbReference type="SUPFAM" id="SSF47973">
    <property type="entry name" value="Ribosomal protein S7"/>
    <property type="match status" value="1"/>
</dbReference>
<dbReference type="EMBL" id="KP462884">
    <property type="protein sequence ID" value="AKT73987.1"/>
    <property type="molecule type" value="Genomic_DNA"/>
</dbReference>
<proteinExistence type="inferred from homology"/>
<geneLocation type="chloroplast" evidence="7"/>
<dbReference type="Gene3D" id="1.10.455.10">
    <property type="entry name" value="Ribosomal protein S7 domain"/>
    <property type="match status" value="1"/>
</dbReference>
<dbReference type="PIRSF" id="PIRSF002122">
    <property type="entry name" value="RPS7p_RPS7a_RPS5e_RPS7o"/>
    <property type="match status" value="1"/>
</dbReference>
<evidence type="ECO:0000256" key="2">
    <source>
        <dbReference type="ARBA" id="ARBA00022730"/>
    </source>
</evidence>
<evidence type="ECO:0000313" key="7">
    <source>
        <dbReference type="EMBL" id="AKT73987.1"/>
    </source>
</evidence>
<name>A0A0K1H2H0_9LILI</name>
<keyword evidence="5" id="KW-0687">Ribonucleoprotein</keyword>
<dbReference type="Pfam" id="PF00177">
    <property type="entry name" value="Ribosomal_S7"/>
    <property type="match status" value="1"/>
</dbReference>
<reference evidence="7" key="1">
    <citation type="journal article" date="2015" name="J. Biogeogr.">
        <title>Ancient Gondwana break-up explains the distribution of the mycoheterotrophic family Corsiaceae (Liliales).</title>
        <authorList>
            <person name="Mennes C."/>
            <person name="Lam V.K.Y."/>
            <person name="Rudall P.J."/>
            <person name="Lyon S.P."/>
            <person name="Graham S.W."/>
            <person name="Smets E.F."/>
            <person name="Merckx V.S.F.T."/>
        </authorList>
    </citation>
    <scope>NUCLEOTIDE SEQUENCE</scope>
</reference>
<organism evidence="7">
    <name type="scientific">Arachnitis uniflora</name>
    <dbReference type="NCBI Taxonomy" id="191246"/>
    <lineage>
        <taxon>Eukaryota</taxon>
        <taxon>Viridiplantae</taxon>
        <taxon>Streptophyta</taxon>
        <taxon>Embryophyta</taxon>
        <taxon>Tracheophyta</taxon>
        <taxon>Spermatophyta</taxon>
        <taxon>Magnoliopsida</taxon>
        <taxon>Liliopsida</taxon>
        <taxon>Liliales</taxon>
        <taxon>Corsiaceae</taxon>
        <taxon>Arachnitis</taxon>
    </lineage>
</organism>
<dbReference type="PANTHER" id="PTHR11205">
    <property type="entry name" value="RIBOSOMAL PROTEIN S7"/>
    <property type="match status" value="1"/>
</dbReference>
<dbReference type="InterPro" id="IPR005717">
    <property type="entry name" value="Ribosomal_uS7_bac/org-type"/>
</dbReference>
<dbReference type="GO" id="GO:0006412">
    <property type="term" value="P:translation"/>
    <property type="evidence" value="ECO:0007669"/>
    <property type="project" value="InterPro"/>
</dbReference>
<dbReference type="InterPro" id="IPR023798">
    <property type="entry name" value="Ribosomal_uS7_dom"/>
</dbReference>
<dbReference type="NCBIfam" id="TIGR01029">
    <property type="entry name" value="rpsG_bact"/>
    <property type="match status" value="1"/>
</dbReference>
<keyword evidence="7" id="KW-0150">Chloroplast</keyword>
<comment type="similarity">
    <text evidence="1">Belongs to the universal ribosomal protein uS7 family.</text>
</comment>
<evidence type="ECO:0000256" key="3">
    <source>
        <dbReference type="ARBA" id="ARBA00022884"/>
    </source>
</evidence>
<keyword evidence="4 7" id="KW-0689">Ribosomal protein</keyword>
<gene>
    <name evidence="7" type="primary">rps7</name>
</gene>
<keyword evidence="2" id="KW-0699">rRNA-binding</keyword>